<feature type="transmembrane region" description="Helical" evidence="1">
    <location>
        <begin position="241"/>
        <end position="261"/>
    </location>
</feature>
<name>A0A7W9ZEZ1_NOVIT</name>
<keyword evidence="1" id="KW-1133">Transmembrane helix</keyword>
<proteinExistence type="predicted"/>
<dbReference type="RefSeq" id="WP_184263116.1">
    <property type="nucleotide sequence ID" value="NZ_JACIIX010000005.1"/>
</dbReference>
<evidence type="ECO:0000313" key="2">
    <source>
        <dbReference type="EMBL" id="MBB6210277.1"/>
    </source>
</evidence>
<protein>
    <submittedName>
        <fullName evidence="2">Uncharacterized protein</fullName>
    </submittedName>
</protein>
<sequence>MAVIKGEALRSDINKIERKFIGIYMLNGLKSDLIDDAYASIKNIKEFSRNVDELRMEDSDRNQYLYLISSINNMLNGKIPKIKLSTKDMNSLAILRSKLDDVGSIMPGQLYFNVINDENSLTHATDDEDAAEIKSRLKMEIQRISGPISRIEKASETVMTLQGELNRISSGLRQVQEGRAEEKALYWERLAVVESLVATLQEHEEAAKAVLEKADEAFTAATRQGLAKAFSDQEKKQSEALGTWVAVLLGALTVGGVLGAYHFKEVREILANKDLSDLRVVLYLLMSALFLVGPGWFAWLATKQIGQRFRLAQDYAFKAAAASAYRGYRTEAQEIDAKAGNNELEQRLMASVLSRFDEQPLRLIEETAHGSPWHDLLSSQGGKELLARASDAVGKIPDIMKDVLAKEPKEKP</sequence>
<feature type="transmembrane region" description="Helical" evidence="1">
    <location>
        <begin position="281"/>
        <end position="301"/>
    </location>
</feature>
<organism evidence="2 3">
    <name type="scientific">Novispirillum itersonii</name>
    <name type="common">Aquaspirillum itersonii</name>
    <dbReference type="NCBI Taxonomy" id="189"/>
    <lineage>
        <taxon>Bacteria</taxon>
        <taxon>Pseudomonadati</taxon>
        <taxon>Pseudomonadota</taxon>
        <taxon>Alphaproteobacteria</taxon>
        <taxon>Rhodospirillales</taxon>
        <taxon>Novispirillaceae</taxon>
        <taxon>Novispirillum</taxon>
    </lineage>
</organism>
<keyword evidence="3" id="KW-1185">Reference proteome</keyword>
<dbReference type="EMBL" id="JACIIX010000005">
    <property type="protein sequence ID" value="MBB6210277.1"/>
    <property type="molecule type" value="Genomic_DNA"/>
</dbReference>
<dbReference type="AlphaFoldDB" id="A0A7W9ZEZ1"/>
<reference evidence="2 3" key="1">
    <citation type="submission" date="2020-08" db="EMBL/GenBank/DDBJ databases">
        <title>Genomic Encyclopedia of Type Strains, Phase IV (KMG-IV): sequencing the most valuable type-strain genomes for metagenomic binning, comparative biology and taxonomic classification.</title>
        <authorList>
            <person name="Goeker M."/>
        </authorList>
    </citation>
    <scope>NUCLEOTIDE SEQUENCE [LARGE SCALE GENOMIC DNA]</scope>
    <source>
        <strain evidence="2 3">DSM 11590</strain>
    </source>
</reference>
<evidence type="ECO:0000256" key="1">
    <source>
        <dbReference type="SAM" id="Phobius"/>
    </source>
</evidence>
<accession>A0A7W9ZEZ1</accession>
<comment type="caution">
    <text evidence="2">The sequence shown here is derived from an EMBL/GenBank/DDBJ whole genome shotgun (WGS) entry which is preliminary data.</text>
</comment>
<keyword evidence="1" id="KW-0812">Transmembrane</keyword>
<gene>
    <name evidence="2" type="ORF">FHS48_001692</name>
</gene>
<dbReference type="Proteomes" id="UP000544872">
    <property type="component" value="Unassembled WGS sequence"/>
</dbReference>
<keyword evidence="1" id="KW-0472">Membrane</keyword>
<evidence type="ECO:0000313" key="3">
    <source>
        <dbReference type="Proteomes" id="UP000544872"/>
    </source>
</evidence>